<gene>
    <name evidence="2" type="ORF">mPipKuh1_010037</name>
</gene>
<evidence type="ECO:0000256" key="1">
    <source>
        <dbReference type="SAM" id="MobiDB-lite"/>
    </source>
</evidence>
<evidence type="ECO:0000313" key="2">
    <source>
        <dbReference type="EMBL" id="KAF6283745.1"/>
    </source>
</evidence>
<feature type="compositionally biased region" description="Basic and acidic residues" evidence="1">
    <location>
        <begin position="115"/>
        <end position="134"/>
    </location>
</feature>
<accession>A0A7J7S6D9</accession>
<reference evidence="2 3" key="1">
    <citation type="journal article" date="2020" name="Nature">
        <title>Six reference-quality genomes reveal evolution of bat adaptations.</title>
        <authorList>
            <person name="Jebb D."/>
            <person name="Huang Z."/>
            <person name="Pippel M."/>
            <person name="Hughes G.M."/>
            <person name="Lavrichenko K."/>
            <person name="Devanna P."/>
            <person name="Winkler S."/>
            <person name="Jermiin L.S."/>
            <person name="Skirmuntt E.C."/>
            <person name="Katzourakis A."/>
            <person name="Burkitt-Gray L."/>
            <person name="Ray D.A."/>
            <person name="Sullivan K.A.M."/>
            <person name="Roscito J.G."/>
            <person name="Kirilenko B.M."/>
            <person name="Davalos L.M."/>
            <person name="Corthals A.P."/>
            <person name="Power M.L."/>
            <person name="Jones G."/>
            <person name="Ransome R.D."/>
            <person name="Dechmann D.K.N."/>
            <person name="Locatelli A.G."/>
            <person name="Puechmaille S.J."/>
            <person name="Fedrigo O."/>
            <person name="Jarvis E.D."/>
            <person name="Hiller M."/>
            <person name="Vernes S.C."/>
            <person name="Myers E.W."/>
            <person name="Teeling E.C."/>
        </authorList>
    </citation>
    <scope>NUCLEOTIDE SEQUENCE [LARGE SCALE GENOMIC DNA]</scope>
    <source>
        <strain evidence="2">MPipKuh1</strain>
        <tissue evidence="2">Flight muscle</tissue>
    </source>
</reference>
<dbReference type="EMBL" id="JACAGB010000048">
    <property type="protein sequence ID" value="KAF6283745.1"/>
    <property type="molecule type" value="Genomic_DNA"/>
</dbReference>
<feature type="region of interest" description="Disordered" evidence="1">
    <location>
        <begin position="37"/>
        <end position="134"/>
    </location>
</feature>
<feature type="compositionally biased region" description="Basic and acidic residues" evidence="1">
    <location>
        <begin position="53"/>
        <end position="63"/>
    </location>
</feature>
<keyword evidence="3" id="KW-1185">Reference proteome</keyword>
<feature type="region of interest" description="Disordered" evidence="1">
    <location>
        <begin position="1"/>
        <end position="20"/>
    </location>
</feature>
<sequence>MKVQTFAFPASAPSQSHLSLSLGQNLGFPSFLSSLPLEKKKAPTPQGGAADSRGGDRKESKKDHQGRRLTNPWEGRAGGTERRGVKAVPLLSSAIPAHCPGGLNTTKGTGVCGVRSDREKRSRRNEWLKPSEFP</sequence>
<comment type="caution">
    <text evidence="2">The sequence shown here is derived from an EMBL/GenBank/DDBJ whole genome shotgun (WGS) entry which is preliminary data.</text>
</comment>
<dbReference type="Proteomes" id="UP000558488">
    <property type="component" value="Unassembled WGS sequence"/>
</dbReference>
<dbReference type="AlphaFoldDB" id="A0A7J7S6D9"/>
<evidence type="ECO:0000313" key="3">
    <source>
        <dbReference type="Proteomes" id="UP000558488"/>
    </source>
</evidence>
<name>A0A7J7S6D9_PIPKU</name>
<protein>
    <submittedName>
        <fullName evidence="2">Uncharacterized protein</fullName>
    </submittedName>
</protein>
<proteinExistence type="predicted"/>
<organism evidence="2 3">
    <name type="scientific">Pipistrellus kuhlii</name>
    <name type="common">Kuhl's pipistrelle</name>
    <dbReference type="NCBI Taxonomy" id="59472"/>
    <lineage>
        <taxon>Eukaryota</taxon>
        <taxon>Metazoa</taxon>
        <taxon>Chordata</taxon>
        <taxon>Craniata</taxon>
        <taxon>Vertebrata</taxon>
        <taxon>Euteleostomi</taxon>
        <taxon>Mammalia</taxon>
        <taxon>Eutheria</taxon>
        <taxon>Laurasiatheria</taxon>
        <taxon>Chiroptera</taxon>
        <taxon>Yangochiroptera</taxon>
        <taxon>Vespertilionidae</taxon>
        <taxon>Pipistrellus</taxon>
    </lineage>
</organism>